<comment type="caution">
    <text evidence="2">The sequence shown here is derived from an EMBL/GenBank/DDBJ whole genome shotgun (WGS) entry which is preliminary data.</text>
</comment>
<reference evidence="2 3" key="1">
    <citation type="submission" date="2018-11" db="EMBL/GenBank/DDBJ databases">
        <title>Gemmobacter sp. nov., YIM 102744-1 draft genome.</title>
        <authorList>
            <person name="Li G."/>
            <person name="Jiang Y."/>
        </authorList>
    </citation>
    <scope>NUCLEOTIDE SEQUENCE [LARGE SCALE GENOMIC DNA]</scope>
    <source>
        <strain evidence="2 3">YIM 102744-1</strain>
    </source>
</reference>
<organism evidence="2 3">
    <name type="scientific">Falsigemmobacter faecalis</name>
    <dbReference type="NCBI Taxonomy" id="2488730"/>
    <lineage>
        <taxon>Bacteria</taxon>
        <taxon>Pseudomonadati</taxon>
        <taxon>Pseudomonadota</taxon>
        <taxon>Alphaproteobacteria</taxon>
        <taxon>Rhodobacterales</taxon>
        <taxon>Paracoccaceae</taxon>
        <taxon>Falsigemmobacter</taxon>
    </lineage>
</organism>
<sequence length="147" mass="15915">MTRSLSTARVFLVFFEIVGWIAVAVGAFLLLWAFAQSSPQYLVAAVCLLLGGLVQVVFTQIARAQVETAENSALAVDLLRNIYSTLQRPASPLEHGTEGSRPMVGPATYRAPANRIPKNSAGHYVVGEQTFVNLAEAQQALKLSRRS</sequence>
<dbReference type="Proteomes" id="UP000282125">
    <property type="component" value="Unassembled WGS sequence"/>
</dbReference>
<evidence type="ECO:0000313" key="2">
    <source>
        <dbReference type="EMBL" id="RRH71383.1"/>
    </source>
</evidence>
<keyword evidence="1" id="KW-0472">Membrane</keyword>
<feature type="transmembrane region" description="Helical" evidence="1">
    <location>
        <begin position="12"/>
        <end position="35"/>
    </location>
</feature>
<protein>
    <submittedName>
        <fullName evidence="2">Uncharacterized protein</fullName>
    </submittedName>
</protein>
<dbReference type="AlphaFoldDB" id="A0A3P3DAK4"/>
<dbReference type="RefSeq" id="WP_124966249.1">
    <property type="nucleotide sequence ID" value="NZ_RRAZ01000030.1"/>
</dbReference>
<evidence type="ECO:0000313" key="3">
    <source>
        <dbReference type="Proteomes" id="UP000282125"/>
    </source>
</evidence>
<keyword evidence="1" id="KW-0812">Transmembrane</keyword>
<feature type="transmembrane region" description="Helical" evidence="1">
    <location>
        <begin position="41"/>
        <end position="58"/>
    </location>
</feature>
<name>A0A3P3DAK4_9RHOB</name>
<accession>A0A3P3DAK4</accession>
<proteinExistence type="predicted"/>
<dbReference type="EMBL" id="RRAZ01000030">
    <property type="protein sequence ID" value="RRH71383.1"/>
    <property type="molecule type" value="Genomic_DNA"/>
</dbReference>
<keyword evidence="3" id="KW-1185">Reference proteome</keyword>
<keyword evidence="1" id="KW-1133">Transmembrane helix</keyword>
<gene>
    <name evidence="2" type="ORF">EG244_16335</name>
</gene>
<evidence type="ECO:0000256" key="1">
    <source>
        <dbReference type="SAM" id="Phobius"/>
    </source>
</evidence>